<dbReference type="EMBL" id="MU069636">
    <property type="protein sequence ID" value="KAF5836943.1"/>
    <property type="molecule type" value="Genomic_DNA"/>
</dbReference>
<dbReference type="InterPro" id="IPR041505">
    <property type="entry name" value="Dis3_CSD2"/>
</dbReference>
<proteinExistence type="predicted"/>
<evidence type="ECO:0000259" key="2">
    <source>
        <dbReference type="Pfam" id="PF00773"/>
    </source>
</evidence>
<gene>
    <name evidence="4" type="ORF">DUNSADRAFT_5220</name>
</gene>
<organism evidence="4 5">
    <name type="scientific">Dunaliella salina</name>
    <name type="common">Green alga</name>
    <name type="synonym">Protococcus salinus</name>
    <dbReference type="NCBI Taxonomy" id="3046"/>
    <lineage>
        <taxon>Eukaryota</taxon>
        <taxon>Viridiplantae</taxon>
        <taxon>Chlorophyta</taxon>
        <taxon>core chlorophytes</taxon>
        <taxon>Chlorophyceae</taxon>
        <taxon>CS clade</taxon>
        <taxon>Chlamydomonadales</taxon>
        <taxon>Dunaliellaceae</taxon>
        <taxon>Dunaliella</taxon>
    </lineage>
</organism>
<dbReference type="PANTHER" id="PTHR23355:SF30">
    <property type="entry name" value="DIS3-LIKE EXONUCLEASE 1"/>
    <property type="match status" value="1"/>
</dbReference>
<dbReference type="InterPro" id="IPR001900">
    <property type="entry name" value="RNase_II/R"/>
</dbReference>
<evidence type="ECO:0000256" key="1">
    <source>
        <dbReference type="ARBA" id="ARBA00016366"/>
    </source>
</evidence>
<dbReference type="PANTHER" id="PTHR23355">
    <property type="entry name" value="RIBONUCLEASE"/>
    <property type="match status" value="1"/>
</dbReference>
<dbReference type="Gene3D" id="3.40.50.1010">
    <property type="entry name" value="5'-nuclease"/>
    <property type="match status" value="1"/>
</dbReference>
<sequence length="526" mass="57923">MQDLSNVVICTSVLQKFSVLSNMRKVGKLRSLYRDQRRHVYLFDDLHCQWIAGARASDPTQLLPEVARFYWDHLDHKVPVIIVSDRLAVPAPSHPCQTLPQQLQNMHLQEEHAGAPALHQDTFLQGNQIQQGRMELEPDHPQQQQQQQQQQVLQQGVSFLSPAAFFGLFFRGGPSSGVFELFDSLLQTKCEQEQRAAAVAAGDEEAAAQAAAASQELKPYWSQLMVEEGLMQGELLQGVLHVSMRNPREAVVQVGNVSANSALGRLVRVSGRQACNRALHGDTVAGDEEGAAAVLSSTAELELLPLGEVVSLLQRSTHSVVCCLAQQEEEALLARAGGPATSRQEAVLVVPYDRRLPFVRVRTRTADRLLGQRFVVRVDGWDRTSRYPDGHMVRIIGPINDMRAESEAVLEHTGITWQPFCSGALAELPAVPGGDPQAWRVPEAERAQRRDLTGPEYFVVSIDPVGCTDVDDTMHVRALPNGGVEVGVHIADVSYFVRAGSMLDGEARDRCTIGQLDTQHSMPNNN</sequence>
<dbReference type="Pfam" id="PF00773">
    <property type="entry name" value="RNB"/>
    <property type="match status" value="1"/>
</dbReference>
<accession>A0ABQ7GQQ7</accession>
<dbReference type="InterPro" id="IPR050180">
    <property type="entry name" value="RNR_Ribonuclease"/>
</dbReference>
<dbReference type="Gene3D" id="2.40.50.690">
    <property type="match status" value="1"/>
</dbReference>
<dbReference type="SUPFAM" id="SSF50249">
    <property type="entry name" value="Nucleic acid-binding proteins"/>
    <property type="match status" value="2"/>
</dbReference>
<dbReference type="Gene3D" id="2.40.50.700">
    <property type="match status" value="1"/>
</dbReference>
<dbReference type="InterPro" id="IPR012340">
    <property type="entry name" value="NA-bd_OB-fold"/>
</dbReference>
<keyword evidence="5" id="KW-1185">Reference proteome</keyword>
<evidence type="ECO:0000259" key="3">
    <source>
        <dbReference type="Pfam" id="PF17849"/>
    </source>
</evidence>
<feature type="domain" description="RNB" evidence="2">
    <location>
        <begin position="456"/>
        <end position="512"/>
    </location>
</feature>
<evidence type="ECO:0000313" key="5">
    <source>
        <dbReference type="Proteomes" id="UP000815325"/>
    </source>
</evidence>
<dbReference type="Proteomes" id="UP000815325">
    <property type="component" value="Unassembled WGS sequence"/>
</dbReference>
<comment type="caution">
    <text evidence="4">The sequence shown here is derived from an EMBL/GenBank/DDBJ whole genome shotgun (WGS) entry which is preliminary data.</text>
</comment>
<evidence type="ECO:0000313" key="4">
    <source>
        <dbReference type="EMBL" id="KAF5836943.1"/>
    </source>
</evidence>
<protein>
    <recommendedName>
        <fullName evidence="1">DIS3-like exonuclease 1</fullName>
    </recommendedName>
</protein>
<dbReference type="Pfam" id="PF17849">
    <property type="entry name" value="OB_Dis3"/>
    <property type="match status" value="1"/>
</dbReference>
<feature type="domain" description="CSD2" evidence="3">
    <location>
        <begin position="347"/>
        <end position="412"/>
    </location>
</feature>
<reference evidence="4" key="1">
    <citation type="submission" date="2017-08" db="EMBL/GenBank/DDBJ databases">
        <authorList>
            <person name="Polle J.E."/>
            <person name="Barry K."/>
            <person name="Cushman J."/>
            <person name="Schmutz J."/>
            <person name="Tran D."/>
            <person name="Hathwaick L.T."/>
            <person name="Yim W.C."/>
            <person name="Jenkins J."/>
            <person name="Mckie-Krisberg Z.M."/>
            <person name="Prochnik S."/>
            <person name="Lindquist E."/>
            <person name="Dockter R.B."/>
            <person name="Adam C."/>
            <person name="Molina H."/>
            <person name="Bunkerborg J."/>
            <person name="Jin E."/>
            <person name="Buchheim M."/>
            <person name="Magnuson J."/>
        </authorList>
    </citation>
    <scope>NUCLEOTIDE SEQUENCE</scope>
    <source>
        <strain evidence="4">CCAP 19/18</strain>
    </source>
</reference>
<name>A0ABQ7GQQ7_DUNSA</name>